<dbReference type="Pfam" id="PF07715">
    <property type="entry name" value="Plug"/>
    <property type="match status" value="1"/>
</dbReference>
<evidence type="ECO:0000256" key="1">
    <source>
        <dbReference type="SAM" id="SignalP"/>
    </source>
</evidence>
<evidence type="ECO:0000313" key="3">
    <source>
        <dbReference type="EMBL" id="EDP97282.1"/>
    </source>
</evidence>
<accession>A9DNU7</accession>
<dbReference type="Pfam" id="PF13715">
    <property type="entry name" value="CarbopepD_reg_2"/>
    <property type="match status" value="1"/>
</dbReference>
<feature type="signal peptide" evidence="1">
    <location>
        <begin position="1"/>
        <end position="18"/>
    </location>
</feature>
<feature type="domain" description="TonB-dependent receptor plug" evidence="2">
    <location>
        <begin position="223"/>
        <end position="329"/>
    </location>
</feature>
<feature type="chain" id="PRO_5002737647" description="TonB-dependent receptor plug domain-containing protein" evidence="1">
    <location>
        <begin position="19"/>
        <end position="670"/>
    </location>
</feature>
<dbReference type="eggNOG" id="COG2304">
    <property type="taxonomic scope" value="Bacteria"/>
</dbReference>
<gene>
    <name evidence="3" type="ORF">KAOT1_19007</name>
</gene>
<dbReference type="AlphaFoldDB" id="A9DNU7"/>
<dbReference type="InterPro" id="IPR012910">
    <property type="entry name" value="Plug_dom"/>
</dbReference>
<dbReference type="Gene3D" id="2.170.130.10">
    <property type="entry name" value="TonB-dependent receptor, plug domain"/>
    <property type="match status" value="1"/>
</dbReference>
<dbReference type="Gene3D" id="1.25.40.10">
    <property type="entry name" value="Tetratricopeptide repeat domain"/>
    <property type="match status" value="1"/>
</dbReference>
<dbReference type="InterPro" id="IPR011990">
    <property type="entry name" value="TPR-like_helical_dom_sf"/>
</dbReference>
<evidence type="ECO:0000259" key="2">
    <source>
        <dbReference type="Pfam" id="PF07715"/>
    </source>
</evidence>
<dbReference type="HOGENOM" id="CLU_440629_0_0_10"/>
<sequence>MKKIIFILFLLITTVVSAQYQITIDAYLLDRDTKEPIPYVNVQCIDKDLQAVTDTSGKFTLTFDEDSILDEDRFQFKTKGYDLITVEMSKLSKYLRVSNKIYLHPKKEISKVSTIKGNVFTEKNMSIQNASVRVKNTFTEVQTSFDGSFEIPAKIGDTLVVEYLGMSEKEVVVTDTIMMDVKLKPNAELLKTVMLKGKKQEKKKRYFDSGFGPVNLENYGIGQVLTSEDIGPQHIYTSDILRGSVAGLFVYNGGANTRPKFAISPRQSLRGMKATPIQSFSQTLMLIRGEQVQVYYDGFPFRGSVDDIEIRTIDNIVVLKSISSTILYGGVPTILITSKNRFQKRDEEGKIIDSALLTNNNYNETVPLLANNTEKPAYITALENAKTYESALKIYNTQQQSSSNKTIPYYIDTAAYFKKWNDEKAVEVLQNIETLAYNNPKALKVLAYKLEELERFEEAKLIYQRIAILLPNAAQSYRDLALIYKRSGYYQQSLDLYVKMLTDSFENVSFVGLEKTLVSEMQHLLRRHRSEVDYKNIPSNLLTTTFKYDVRVVFEWNKPEAEFELQFVSPENKEYTWKHSVAENKDRLFDEVKNGYHTEEFIIDEALTTGEWMINVKNLKEEKAFNPAYLKYTIYKNYGTPNEERSIKVVKLYKQLQKVTLDKITYQLDQ</sequence>
<dbReference type="SUPFAM" id="SSF48452">
    <property type="entry name" value="TPR-like"/>
    <property type="match status" value="1"/>
</dbReference>
<organism evidence="3 4">
    <name type="scientific">Kordia algicida OT-1</name>
    <dbReference type="NCBI Taxonomy" id="391587"/>
    <lineage>
        <taxon>Bacteria</taxon>
        <taxon>Pseudomonadati</taxon>
        <taxon>Bacteroidota</taxon>
        <taxon>Flavobacteriia</taxon>
        <taxon>Flavobacteriales</taxon>
        <taxon>Flavobacteriaceae</taxon>
        <taxon>Kordia</taxon>
    </lineage>
</organism>
<keyword evidence="4" id="KW-1185">Reference proteome</keyword>
<reference evidence="3 4" key="1">
    <citation type="journal article" date="2011" name="J. Bacteriol.">
        <title>Genome sequence of the algicidal bacterium Kordia algicida OT-1.</title>
        <authorList>
            <person name="Lee H.S."/>
            <person name="Kang S.G."/>
            <person name="Kwon K.K."/>
            <person name="Lee J.H."/>
            <person name="Kim S.J."/>
        </authorList>
    </citation>
    <scope>NUCLEOTIDE SEQUENCE [LARGE SCALE GENOMIC DNA]</scope>
    <source>
        <strain evidence="3 4">OT-1</strain>
    </source>
</reference>
<dbReference type="Proteomes" id="UP000002945">
    <property type="component" value="Unassembled WGS sequence"/>
</dbReference>
<dbReference type="InterPro" id="IPR008969">
    <property type="entry name" value="CarboxyPept-like_regulatory"/>
</dbReference>
<keyword evidence="1" id="KW-0732">Signal</keyword>
<comment type="caution">
    <text evidence="3">The sequence shown here is derived from an EMBL/GenBank/DDBJ whole genome shotgun (WGS) entry which is preliminary data.</text>
</comment>
<protein>
    <recommendedName>
        <fullName evidence="2">TonB-dependent receptor plug domain-containing protein</fullName>
    </recommendedName>
</protein>
<evidence type="ECO:0000313" key="4">
    <source>
        <dbReference type="Proteomes" id="UP000002945"/>
    </source>
</evidence>
<dbReference type="STRING" id="391587.KAOT1_19007"/>
<dbReference type="SUPFAM" id="SSF49464">
    <property type="entry name" value="Carboxypeptidase regulatory domain-like"/>
    <property type="match status" value="2"/>
</dbReference>
<dbReference type="InterPro" id="IPR037066">
    <property type="entry name" value="Plug_dom_sf"/>
</dbReference>
<dbReference type="OrthoDB" id="1079187at2"/>
<dbReference type="RefSeq" id="WP_007096333.1">
    <property type="nucleotide sequence ID" value="NZ_CP142125.1"/>
</dbReference>
<dbReference type="EMBL" id="ABIB01000002">
    <property type="protein sequence ID" value="EDP97282.1"/>
    <property type="molecule type" value="Genomic_DNA"/>
</dbReference>
<proteinExistence type="predicted"/>
<name>A9DNU7_9FLAO</name>